<feature type="domain" description="Bacterial Ig-like" evidence="1">
    <location>
        <begin position="238"/>
        <end position="342"/>
    </location>
</feature>
<feature type="domain" description="Bacterial Ig-like" evidence="1">
    <location>
        <begin position="18"/>
        <end position="119"/>
    </location>
</feature>
<evidence type="ECO:0000313" key="2">
    <source>
        <dbReference type="EMBL" id="TVT19998.1"/>
    </source>
</evidence>
<reference evidence="2 3" key="2">
    <citation type="submission" date="2019-08" db="EMBL/GenBank/DDBJ databases">
        <title>Amycolatopsis acidicola sp. nov., isolated from peat swamp forest soil.</title>
        <authorList>
            <person name="Srisuk N."/>
        </authorList>
    </citation>
    <scope>NUCLEOTIDE SEQUENCE [LARGE SCALE GENOMIC DNA]</scope>
    <source>
        <strain evidence="2 3">TBRC 6029</strain>
    </source>
</reference>
<accession>A0A558A6Z7</accession>
<organism evidence="2 3">
    <name type="scientific">Amycolatopsis rhizosphaerae</name>
    <dbReference type="NCBI Taxonomy" id="2053003"/>
    <lineage>
        <taxon>Bacteria</taxon>
        <taxon>Bacillati</taxon>
        <taxon>Actinomycetota</taxon>
        <taxon>Actinomycetes</taxon>
        <taxon>Pseudonocardiales</taxon>
        <taxon>Pseudonocardiaceae</taxon>
        <taxon>Amycolatopsis</taxon>
    </lineage>
</organism>
<sequence length="354" mass="34517">MGKEMPNTLTALDVAGDPSYGQTLNLTATITAQSPVPPGTTMGGTVAFEWAPTSGGTYTPLTGSPAAVTSTAGSSTGTAVLAVNTPGAPLPLGDYYIHAVYSGDPNFDGSTSTDAFEQVTTPTTTAVVAAPSPAAHGATVTLTATVTASSPVPTGMTMGGTVTFQSATTAGGPYTDLGTAVSVSSTAGSTTGTAAFTTSTLPLGANYIIAVYSGDTYFNASTAPEITEQITTTTTTAVTAAPSPAAHGATVTLTATVTAGTTVPSNVTMGGTVTFQSATTTGGPYTDLGTAVSVTATAGSTTGEATFTTSTLPLGANYIIAVYSGDTTFDGSTSPEVTETVSKIGTTPGLVAAP</sequence>
<dbReference type="InterPro" id="IPR013783">
    <property type="entry name" value="Ig-like_fold"/>
</dbReference>
<dbReference type="Gene3D" id="2.60.40.10">
    <property type="entry name" value="Immunoglobulins"/>
    <property type="match status" value="3"/>
</dbReference>
<dbReference type="AlphaFoldDB" id="A0A558A6Z7"/>
<dbReference type="GO" id="GO:0005975">
    <property type="term" value="P:carbohydrate metabolic process"/>
    <property type="evidence" value="ECO:0007669"/>
    <property type="project" value="UniProtKB-ARBA"/>
</dbReference>
<gene>
    <name evidence="2" type="ORF">FNH05_34690</name>
</gene>
<dbReference type="InterPro" id="IPR032109">
    <property type="entry name" value="Big_3_5"/>
</dbReference>
<evidence type="ECO:0000259" key="1">
    <source>
        <dbReference type="Pfam" id="PF16640"/>
    </source>
</evidence>
<protein>
    <submittedName>
        <fullName evidence="2">Ig-like domain repeat protein</fullName>
    </submittedName>
</protein>
<feature type="domain" description="Bacterial Ig-like" evidence="1">
    <location>
        <begin position="128"/>
        <end position="230"/>
    </location>
</feature>
<evidence type="ECO:0000313" key="3">
    <source>
        <dbReference type="Proteomes" id="UP000320011"/>
    </source>
</evidence>
<dbReference type="Proteomes" id="UP000320011">
    <property type="component" value="Unassembled WGS sequence"/>
</dbReference>
<dbReference type="EMBL" id="VJWX01000639">
    <property type="protein sequence ID" value="TVT19998.1"/>
    <property type="molecule type" value="Genomic_DNA"/>
</dbReference>
<comment type="caution">
    <text evidence="2">The sequence shown here is derived from an EMBL/GenBank/DDBJ whole genome shotgun (WGS) entry which is preliminary data.</text>
</comment>
<name>A0A558A6Z7_9PSEU</name>
<reference evidence="2 3" key="1">
    <citation type="submission" date="2019-07" db="EMBL/GenBank/DDBJ databases">
        <authorList>
            <person name="Duangmal K."/>
            <person name="Teo W.F.A."/>
        </authorList>
    </citation>
    <scope>NUCLEOTIDE SEQUENCE [LARGE SCALE GENOMIC DNA]</scope>
    <source>
        <strain evidence="2 3">TBRC 6029</strain>
    </source>
</reference>
<dbReference type="Pfam" id="PF16640">
    <property type="entry name" value="Big_3_5"/>
    <property type="match status" value="3"/>
</dbReference>
<keyword evidence="3" id="KW-1185">Reference proteome</keyword>
<proteinExistence type="predicted"/>